<comment type="similarity">
    <text evidence="8">Belongs to the tRNA(Ile)-lysidine synthase family.</text>
</comment>
<dbReference type="InterPro" id="IPR011063">
    <property type="entry name" value="TilS/TtcA_N"/>
</dbReference>
<evidence type="ECO:0000256" key="8">
    <source>
        <dbReference type="HAMAP-Rule" id="MF_01161"/>
    </source>
</evidence>
<evidence type="ECO:0000256" key="5">
    <source>
        <dbReference type="ARBA" id="ARBA00022741"/>
    </source>
</evidence>
<evidence type="ECO:0000256" key="1">
    <source>
        <dbReference type="ARBA" id="ARBA00004496"/>
    </source>
</evidence>
<proteinExistence type="inferred from homology"/>
<keyword evidence="4 8" id="KW-0819">tRNA processing</keyword>
<dbReference type="InterPro" id="IPR012796">
    <property type="entry name" value="Lysidine-tRNA-synth_C"/>
</dbReference>
<dbReference type="Pfam" id="PF01171">
    <property type="entry name" value="ATP_bind_3"/>
    <property type="match status" value="1"/>
</dbReference>
<evidence type="ECO:0000256" key="2">
    <source>
        <dbReference type="ARBA" id="ARBA00022490"/>
    </source>
</evidence>
<dbReference type="EMBL" id="DRTD01000059">
    <property type="protein sequence ID" value="HHE54292.1"/>
    <property type="molecule type" value="Genomic_DNA"/>
</dbReference>
<dbReference type="Pfam" id="PF11734">
    <property type="entry name" value="TilS_C"/>
    <property type="match status" value="1"/>
</dbReference>
<name>A0A7V5H261_CALAY</name>
<dbReference type="NCBIfam" id="TIGR02433">
    <property type="entry name" value="lysidine_TilS_C"/>
    <property type="match status" value="1"/>
</dbReference>
<dbReference type="InterPro" id="IPR012795">
    <property type="entry name" value="tRNA_Ile_lys_synt_N"/>
</dbReference>
<comment type="subcellular location">
    <subcellularLocation>
        <location evidence="1 8">Cytoplasm</location>
    </subcellularLocation>
</comment>
<evidence type="ECO:0000259" key="9">
    <source>
        <dbReference type="SMART" id="SM00977"/>
    </source>
</evidence>
<dbReference type="SUPFAM" id="SSF52402">
    <property type="entry name" value="Adenine nucleotide alpha hydrolases-like"/>
    <property type="match status" value="1"/>
</dbReference>
<sequence>MSGVRVPAPLLYLLGTSLRKTLINQFKTFCLTNHLISNEDLIFVALSGGIDSMALLHAFLQIQDEFELEIRAIHINHGVRGAEAERDEQFVRRQCQSLNVPLIVSKLNLKGKTDEHSLRDARYAEFEKIVQSYPKAKIATGHTLNDNLETFLMRLAKGSSLKGLTGIPRQRGPYIRPFLFLTRAEISRFVQQNQIPFVQDSSNQDLNYLRNKVRHKLIPHFEEVFGKAIWSGATHTLEHLNQFYQLFEQESKKRYQHLVKKEGQTLTIETEHFKDLHPLYRKQILSYCISAYYPLNYQITDQQLEDIQKFAEQTQTGARFSIKNDLILLKERERLRFVREPDALKTVLRLDKNQTIEFDGWKLSIKQIERDQIKFTQNPDVEFICGDRLVFPLLVRYWQEGDRFCPLGLGKRQKLKEFFVNQKIEWLQKKQIPILLNGNEIVWVCGLRLDQRYRITKTCKTVFKLELIKRRNN</sequence>
<evidence type="ECO:0000256" key="7">
    <source>
        <dbReference type="ARBA" id="ARBA00048539"/>
    </source>
</evidence>
<dbReference type="SMART" id="SM00977">
    <property type="entry name" value="TilS_C"/>
    <property type="match status" value="1"/>
</dbReference>
<dbReference type="PANTHER" id="PTHR43033:SF1">
    <property type="entry name" value="TRNA(ILE)-LYSIDINE SYNTHASE-RELATED"/>
    <property type="match status" value="1"/>
</dbReference>
<gene>
    <name evidence="8 10" type="primary">tilS</name>
    <name evidence="10" type="ORF">ENL21_00815</name>
</gene>
<comment type="domain">
    <text evidence="8">The N-terminal region contains the highly conserved SGGXDS motif, predicted to be a P-loop motif involved in ATP binding.</text>
</comment>
<comment type="function">
    <text evidence="8">Ligates lysine onto the cytidine present at position 34 of the AUA codon-specific tRNA(Ile) that contains the anticodon CAU, in an ATP-dependent manner. Cytidine is converted to lysidine, thus changing the amino acid specificity of the tRNA from methionine to isoleucine.</text>
</comment>
<protein>
    <recommendedName>
        <fullName evidence="8">tRNA(Ile)-lysidine synthase</fullName>
        <ecNumber evidence="8">6.3.4.19</ecNumber>
    </recommendedName>
    <alternativeName>
        <fullName evidence="8">tRNA(Ile)-2-lysyl-cytidine synthase</fullName>
    </alternativeName>
    <alternativeName>
        <fullName evidence="8">tRNA(Ile)-lysidine synthetase</fullName>
    </alternativeName>
</protein>
<dbReference type="GO" id="GO:0005737">
    <property type="term" value="C:cytoplasm"/>
    <property type="evidence" value="ECO:0007669"/>
    <property type="project" value="UniProtKB-SubCell"/>
</dbReference>
<dbReference type="Gene3D" id="3.40.50.620">
    <property type="entry name" value="HUPs"/>
    <property type="match status" value="1"/>
</dbReference>
<dbReference type="PANTHER" id="PTHR43033">
    <property type="entry name" value="TRNA(ILE)-LYSIDINE SYNTHASE-RELATED"/>
    <property type="match status" value="1"/>
</dbReference>
<keyword evidence="3 8" id="KW-0436">Ligase</keyword>
<dbReference type="SUPFAM" id="SSF56037">
    <property type="entry name" value="PheT/TilS domain"/>
    <property type="match status" value="1"/>
</dbReference>
<feature type="binding site" evidence="8">
    <location>
        <begin position="47"/>
        <end position="52"/>
    </location>
    <ligand>
        <name>ATP</name>
        <dbReference type="ChEBI" id="CHEBI:30616"/>
    </ligand>
</feature>
<dbReference type="InterPro" id="IPR012094">
    <property type="entry name" value="tRNA_Ile_lys_synt"/>
</dbReference>
<feature type="domain" description="Lysidine-tRNA(Ile) synthetase C-terminal" evidence="9">
    <location>
        <begin position="393"/>
        <end position="465"/>
    </location>
</feature>
<evidence type="ECO:0000256" key="3">
    <source>
        <dbReference type="ARBA" id="ARBA00022598"/>
    </source>
</evidence>
<dbReference type="NCBIfam" id="TIGR02432">
    <property type="entry name" value="lysidine_TilS_N"/>
    <property type="match status" value="1"/>
</dbReference>
<dbReference type="HAMAP" id="MF_01161">
    <property type="entry name" value="tRNA_Ile_lys_synt"/>
    <property type="match status" value="1"/>
</dbReference>
<dbReference type="EC" id="6.3.4.19" evidence="8"/>
<evidence type="ECO:0000256" key="6">
    <source>
        <dbReference type="ARBA" id="ARBA00022840"/>
    </source>
</evidence>
<accession>A0A7V5H261</accession>
<comment type="catalytic activity">
    <reaction evidence="7 8">
        <text>cytidine(34) in tRNA(Ile2) + L-lysine + ATP = lysidine(34) in tRNA(Ile2) + AMP + diphosphate + H(+)</text>
        <dbReference type="Rhea" id="RHEA:43744"/>
        <dbReference type="Rhea" id="RHEA-COMP:10625"/>
        <dbReference type="Rhea" id="RHEA-COMP:10670"/>
        <dbReference type="ChEBI" id="CHEBI:15378"/>
        <dbReference type="ChEBI" id="CHEBI:30616"/>
        <dbReference type="ChEBI" id="CHEBI:32551"/>
        <dbReference type="ChEBI" id="CHEBI:33019"/>
        <dbReference type="ChEBI" id="CHEBI:82748"/>
        <dbReference type="ChEBI" id="CHEBI:83665"/>
        <dbReference type="ChEBI" id="CHEBI:456215"/>
        <dbReference type="EC" id="6.3.4.19"/>
    </reaction>
</comment>
<dbReference type="GO" id="GO:0032267">
    <property type="term" value="F:tRNA(Ile)-lysidine synthase activity"/>
    <property type="evidence" value="ECO:0007669"/>
    <property type="project" value="UniProtKB-EC"/>
</dbReference>
<reference evidence="10" key="1">
    <citation type="journal article" date="2020" name="mSystems">
        <title>Genome- and Community-Level Interaction Insights into Carbon Utilization and Element Cycling Functions of Hydrothermarchaeota in Hydrothermal Sediment.</title>
        <authorList>
            <person name="Zhou Z."/>
            <person name="Liu Y."/>
            <person name="Xu W."/>
            <person name="Pan J."/>
            <person name="Luo Z.H."/>
            <person name="Li M."/>
        </authorList>
    </citation>
    <scope>NUCLEOTIDE SEQUENCE [LARGE SCALE GENOMIC DNA]</scope>
    <source>
        <strain evidence="10">HyVt-76</strain>
    </source>
</reference>
<evidence type="ECO:0000313" key="10">
    <source>
        <dbReference type="EMBL" id="HHE54292.1"/>
    </source>
</evidence>
<keyword evidence="2 8" id="KW-0963">Cytoplasm</keyword>
<dbReference type="AlphaFoldDB" id="A0A7V5H261"/>
<evidence type="ECO:0000256" key="4">
    <source>
        <dbReference type="ARBA" id="ARBA00022694"/>
    </source>
</evidence>
<comment type="caution">
    <text evidence="10">The sequence shown here is derived from an EMBL/GenBank/DDBJ whole genome shotgun (WGS) entry which is preliminary data.</text>
</comment>
<dbReference type="Proteomes" id="UP000886111">
    <property type="component" value="Unassembled WGS sequence"/>
</dbReference>
<dbReference type="InterPro" id="IPR014729">
    <property type="entry name" value="Rossmann-like_a/b/a_fold"/>
</dbReference>
<organism evidence="10">
    <name type="scientific">Caldithrix abyssi</name>
    <dbReference type="NCBI Taxonomy" id="187145"/>
    <lineage>
        <taxon>Bacteria</taxon>
        <taxon>Pseudomonadati</taxon>
        <taxon>Calditrichota</taxon>
        <taxon>Calditrichia</taxon>
        <taxon>Calditrichales</taxon>
        <taxon>Calditrichaceae</taxon>
        <taxon>Caldithrix</taxon>
    </lineage>
</organism>
<dbReference type="CDD" id="cd01992">
    <property type="entry name" value="TilS_N"/>
    <property type="match status" value="1"/>
</dbReference>
<dbReference type="GO" id="GO:0005524">
    <property type="term" value="F:ATP binding"/>
    <property type="evidence" value="ECO:0007669"/>
    <property type="project" value="UniProtKB-UniRule"/>
</dbReference>
<keyword evidence="6 8" id="KW-0067">ATP-binding</keyword>
<keyword evidence="5 8" id="KW-0547">Nucleotide-binding</keyword>
<dbReference type="GO" id="GO:0006400">
    <property type="term" value="P:tRNA modification"/>
    <property type="evidence" value="ECO:0007669"/>
    <property type="project" value="UniProtKB-UniRule"/>
</dbReference>